<sequence length="480" mass="54574">MIFETIIGLEIHVELLTKSKIFCSCSTEFGADPNENTCPVCTGLPGTLPVLNEEAVDLAIRAGKALNCDINVINKFDRKNYFYPDLPKAYQISQFDLPICEKGYVDIEVEGQKKTIHITRIHMEEDAGKLMHLEEEATTLVDYNRTGVPLIEIVTEPDLRSPEEAVEFLKNLKEILEYTDISDCRMEQGSLRCDANISLRQAGTEKLNTRVEIKNLNSFKEILKALKKEEKRQQELYLYGEGHKIQQETRKWDAAKGKTVAMRSKEESHDYRYFPEPDLPPVIIDQHKIEEIGATLPELPAEKRARFIEKYGVQKMQVDILVAKKELADYFEKVVALGAIPIEAANWITVDMLRLLKDEEETQEVPLKPEYIVQLLKLIDEGKVSRTAAKEVLEELWGTDKTPDQVVQEKGLNQISGTEELEKIVIDIISKYPQAVEDYKNGKAQAVGYLMGQIMKATSGKANPQMVKEIIVNKLNDFKI</sequence>
<dbReference type="STRING" id="84022.CACET_c24150"/>
<dbReference type="SMART" id="SM00845">
    <property type="entry name" value="GatB_Yqey"/>
    <property type="match status" value="1"/>
</dbReference>
<dbReference type="NCBIfam" id="NF004014">
    <property type="entry name" value="PRK05477.1-4"/>
    <property type="match status" value="1"/>
</dbReference>
<dbReference type="GO" id="GO:0005524">
    <property type="term" value="F:ATP binding"/>
    <property type="evidence" value="ECO:0007669"/>
    <property type="project" value="UniProtKB-KW"/>
</dbReference>
<evidence type="ECO:0000256" key="10">
    <source>
        <dbReference type="HAMAP-Rule" id="MF_00121"/>
    </source>
</evidence>
<keyword evidence="4 10" id="KW-0547">Nucleotide-binding</keyword>
<gene>
    <name evidence="10 11" type="primary">gatB</name>
    <name evidence="11" type="ORF">CACET_c24150</name>
</gene>
<dbReference type="PROSITE" id="PS01234">
    <property type="entry name" value="GATB"/>
    <property type="match status" value="1"/>
</dbReference>
<comment type="catalytic activity">
    <reaction evidence="9 10">
        <text>L-glutamyl-tRNA(Gln) + L-glutamine + ATP + H2O = L-glutaminyl-tRNA(Gln) + L-glutamate + ADP + phosphate + H(+)</text>
        <dbReference type="Rhea" id="RHEA:17521"/>
        <dbReference type="Rhea" id="RHEA-COMP:9681"/>
        <dbReference type="Rhea" id="RHEA-COMP:9684"/>
        <dbReference type="ChEBI" id="CHEBI:15377"/>
        <dbReference type="ChEBI" id="CHEBI:15378"/>
        <dbReference type="ChEBI" id="CHEBI:29985"/>
        <dbReference type="ChEBI" id="CHEBI:30616"/>
        <dbReference type="ChEBI" id="CHEBI:43474"/>
        <dbReference type="ChEBI" id="CHEBI:58359"/>
        <dbReference type="ChEBI" id="CHEBI:78520"/>
        <dbReference type="ChEBI" id="CHEBI:78521"/>
        <dbReference type="ChEBI" id="CHEBI:456216"/>
    </reaction>
</comment>
<comment type="subunit">
    <text evidence="2 10">Heterotrimer of A, B and C subunits.</text>
</comment>
<evidence type="ECO:0000256" key="5">
    <source>
        <dbReference type="ARBA" id="ARBA00022840"/>
    </source>
</evidence>
<name>A0A0D8IBF4_9CLOT</name>
<dbReference type="GO" id="GO:0050566">
    <property type="term" value="F:asparaginyl-tRNA synthase (glutamine-hydrolyzing) activity"/>
    <property type="evidence" value="ECO:0007669"/>
    <property type="project" value="RHEA"/>
</dbReference>
<dbReference type="InterPro" id="IPR023168">
    <property type="entry name" value="GatB_Yqey_C_2"/>
</dbReference>
<dbReference type="Gene3D" id="1.10.10.410">
    <property type="match status" value="1"/>
</dbReference>
<dbReference type="Gene3D" id="1.10.150.380">
    <property type="entry name" value="GatB domain, N-terminal subdomain"/>
    <property type="match status" value="1"/>
</dbReference>
<dbReference type="GO" id="GO:0006412">
    <property type="term" value="P:translation"/>
    <property type="evidence" value="ECO:0007669"/>
    <property type="project" value="UniProtKB-UniRule"/>
</dbReference>
<keyword evidence="11" id="KW-0808">Transferase</keyword>
<comment type="function">
    <text evidence="7 10">Allows the formation of correctly charged Asn-tRNA(Asn) or Gln-tRNA(Gln) through the transamidation of misacylated Asp-tRNA(Asn) or Glu-tRNA(Gln) in organisms which lack either or both of asparaginyl-tRNA or glutaminyl-tRNA synthetases. The reaction takes place in the presence of glutamine and ATP through an activated phospho-Asp-tRNA(Asn) or phospho-Glu-tRNA(Gln).</text>
</comment>
<dbReference type="EC" id="6.3.5.-" evidence="10"/>
<dbReference type="FunFam" id="1.10.10.410:FF:000001">
    <property type="entry name" value="Aspartyl/glutamyl-tRNA(Asn/Gln) amidotransferase subunit B"/>
    <property type="match status" value="1"/>
</dbReference>
<dbReference type="PATRIC" id="fig|84022.5.peg.827"/>
<keyword evidence="3 10" id="KW-0436">Ligase</keyword>
<dbReference type="Pfam" id="PF02934">
    <property type="entry name" value="GatB_N"/>
    <property type="match status" value="1"/>
</dbReference>
<keyword evidence="5 10" id="KW-0067">ATP-binding</keyword>
<evidence type="ECO:0000256" key="3">
    <source>
        <dbReference type="ARBA" id="ARBA00022598"/>
    </source>
</evidence>
<comment type="similarity">
    <text evidence="1 10">Belongs to the GatB/GatE family. GatB subfamily.</text>
</comment>
<dbReference type="EMBL" id="CP009687">
    <property type="protein sequence ID" value="AKL95860.1"/>
    <property type="molecule type" value="Genomic_DNA"/>
</dbReference>
<evidence type="ECO:0000256" key="8">
    <source>
        <dbReference type="ARBA" id="ARBA00047380"/>
    </source>
</evidence>
<dbReference type="InterPro" id="IPR042114">
    <property type="entry name" value="GatB_C_1"/>
</dbReference>
<evidence type="ECO:0000313" key="11">
    <source>
        <dbReference type="EMBL" id="AKL95860.1"/>
    </source>
</evidence>
<dbReference type="GO" id="GO:0016740">
    <property type="term" value="F:transferase activity"/>
    <property type="evidence" value="ECO:0007669"/>
    <property type="project" value="UniProtKB-KW"/>
</dbReference>
<dbReference type="InterPro" id="IPR004413">
    <property type="entry name" value="GatB"/>
</dbReference>
<evidence type="ECO:0000256" key="6">
    <source>
        <dbReference type="ARBA" id="ARBA00022917"/>
    </source>
</evidence>
<dbReference type="Proteomes" id="UP000035704">
    <property type="component" value="Chromosome"/>
</dbReference>
<organism evidence="11 12">
    <name type="scientific">Clostridium aceticum</name>
    <dbReference type="NCBI Taxonomy" id="84022"/>
    <lineage>
        <taxon>Bacteria</taxon>
        <taxon>Bacillati</taxon>
        <taxon>Bacillota</taxon>
        <taxon>Clostridia</taxon>
        <taxon>Eubacteriales</taxon>
        <taxon>Clostridiaceae</taxon>
        <taxon>Clostridium</taxon>
    </lineage>
</organism>
<dbReference type="InterPro" id="IPR018027">
    <property type="entry name" value="Asn/Gln_amidotransferase"/>
</dbReference>
<dbReference type="GO" id="GO:0050567">
    <property type="term" value="F:glutaminyl-tRNA synthase (glutamine-hydrolyzing) activity"/>
    <property type="evidence" value="ECO:0007669"/>
    <property type="project" value="UniProtKB-UniRule"/>
</dbReference>
<dbReference type="SUPFAM" id="SSF89095">
    <property type="entry name" value="GatB/YqeY motif"/>
    <property type="match status" value="1"/>
</dbReference>
<dbReference type="InterPro" id="IPR017959">
    <property type="entry name" value="Asn/Gln-tRNA_amidoTrfase_suB/E"/>
</dbReference>
<dbReference type="AlphaFoldDB" id="A0A0D8IBF4"/>
<keyword evidence="12" id="KW-1185">Reference proteome</keyword>
<dbReference type="Pfam" id="PF02637">
    <property type="entry name" value="GatB_Yqey"/>
    <property type="match status" value="1"/>
</dbReference>
<dbReference type="NCBIfam" id="TIGR00133">
    <property type="entry name" value="gatB"/>
    <property type="match status" value="1"/>
</dbReference>
<dbReference type="HAMAP" id="MF_00121">
    <property type="entry name" value="GatB"/>
    <property type="match status" value="1"/>
</dbReference>
<evidence type="ECO:0000256" key="4">
    <source>
        <dbReference type="ARBA" id="ARBA00022741"/>
    </source>
</evidence>
<proteinExistence type="inferred from homology"/>
<dbReference type="InterPro" id="IPR006075">
    <property type="entry name" value="Asn/Gln-tRNA_Trfase_suB/E_cat"/>
</dbReference>
<dbReference type="OrthoDB" id="9804078at2"/>
<protein>
    <recommendedName>
        <fullName evidence="10">Aspartyl/glutamyl-tRNA(Asn/Gln) amidotransferase subunit B</fullName>
        <shortName evidence="10">Asp/Glu-ADT subunit B</shortName>
        <ecNumber evidence="10">6.3.5.-</ecNumber>
    </recommendedName>
</protein>
<evidence type="ECO:0000256" key="9">
    <source>
        <dbReference type="ARBA" id="ARBA00047913"/>
    </source>
</evidence>
<dbReference type="InterPro" id="IPR003789">
    <property type="entry name" value="Asn/Gln_tRNA_amidoTrase-B-like"/>
</dbReference>
<evidence type="ECO:0000256" key="7">
    <source>
        <dbReference type="ARBA" id="ARBA00024799"/>
    </source>
</evidence>
<dbReference type="PANTHER" id="PTHR11659">
    <property type="entry name" value="GLUTAMYL-TRNA GLN AMIDOTRANSFERASE SUBUNIT B MITOCHONDRIAL AND PROKARYOTIC PET112-RELATED"/>
    <property type="match status" value="1"/>
</dbReference>
<dbReference type="RefSeq" id="WP_044825361.1">
    <property type="nucleotide sequence ID" value="NZ_CP009687.1"/>
</dbReference>
<reference evidence="11 12" key="1">
    <citation type="submission" date="2014-10" db="EMBL/GenBank/DDBJ databases">
        <title>Genome sequence of Clostridium aceticum DSM 1496.</title>
        <authorList>
            <person name="Poehlein A."/>
            <person name="Schiel-Bengelsdorf B."/>
            <person name="Gottschalk G."/>
            <person name="Duerre P."/>
            <person name="Daniel R."/>
        </authorList>
    </citation>
    <scope>NUCLEOTIDE SEQUENCE [LARGE SCALE GENOMIC DNA]</scope>
    <source>
        <strain evidence="11 12">DSM 1496</strain>
    </source>
</reference>
<evidence type="ECO:0000256" key="2">
    <source>
        <dbReference type="ARBA" id="ARBA00011123"/>
    </source>
</evidence>
<dbReference type="NCBIfam" id="NF004012">
    <property type="entry name" value="PRK05477.1-2"/>
    <property type="match status" value="1"/>
</dbReference>
<dbReference type="InterPro" id="IPR014746">
    <property type="entry name" value="Gln_synth/guanido_kin_cat_dom"/>
</dbReference>
<dbReference type="SUPFAM" id="SSF55931">
    <property type="entry name" value="Glutamine synthetase/guanido kinase"/>
    <property type="match status" value="1"/>
</dbReference>
<evidence type="ECO:0000313" key="12">
    <source>
        <dbReference type="Proteomes" id="UP000035704"/>
    </source>
</evidence>
<dbReference type="InterPro" id="IPR017958">
    <property type="entry name" value="Gln-tRNA_amidoTrfase_suB_CS"/>
</dbReference>
<keyword evidence="6 10" id="KW-0648">Protein biosynthesis</keyword>
<evidence type="ECO:0000256" key="1">
    <source>
        <dbReference type="ARBA" id="ARBA00005306"/>
    </source>
</evidence>
<dbReference type="KEGG" id="cace:CACET_c24150"/>
<accession>A0A0D8IBF4</accession>
<comment type="catalytic activity">
    <reaction evidence="8 10">
        <text>L-aspartyl-tRNA(Asn) + L-glutamine + ATP + H2O = L-asparaginyl-tRNA(Asn) + L-glutamate + ADP + phosphate + 2 H(+)</text>
        <dbReference type="Rhea" id="RHEA:14513"/>
        <dbReference type="Rhea" id="RHEA-COMP:9674"/>
        <dbReference type="Rhea" id="RHEA-COMP:9677"/>
        <dbReference type="ChEBI" id="CHEBI:15377"/>
        <dbReference type="ChEBI" id="CHEBI:15378"/>
        <dbReference type="ChEBI" id="CHEBI:29985"/>
        <dbReference type="ChEBI" id="CHEBI:30616"/>
        <dbReference type="ChEBI" id="CHEBI:43474"/>
        <dbReference type="ChEBI" id="CHEBI:58359"/>
        <dbReference type="ChEBI" id="CHEBI:78515"/>
        <dbReference type="ChEBI" id="CHEBI:78516"/>
        <dbReference type="ChEBI" id="CHEBI:456216"/>
    </reaction>
</comment>